<evidence type="ECO:0008006" key="3">
    <source>
        <dbReference type="Google" id="ProtNLM"/>
    </source>
</evidence>
<comment type="caution">
    <text evidence="1">The sequence shown here is derived from an EMBL/GenBank/DDBJ whole genome shotgun (WGS) entry which is preliminary data.</text>
</comment>
<sequence>MQFHIMNNGIDSLWFGLIHYKKFLENIDDMGLGIDEHFSELKFSTMAFHNALELFTKKILYDINKLLIFTVDVSDDFIARLLHEKYVKNNEDSHMDYWIAGMVEDTTYKTIEYKKSIEILKSIFKEELSDRDYEVLVSLGKMRNAMTHLGYWDDFGWYKILIVINDSLGLVKGFYSKTIRKSERYFEGNVLEEIDRVINLASKGLEETWWASWEYQIDGVFDYFEEVFAESVDKVELDTDDSIHSLKKLSFKREGKKTDLVVKLIPRCDAILFIKDDIIMCIINMAELKFDDNSKIAFESFKIYFFKSKMVFSPELYLEWKSMGVCQTQRHLLNQLEKLYE</sequence>
<protein>
    <recommendedName>
        <fullName evidence="3">DUF4145 domain-containing protein</fullName>
    </recommendedName>
</protein>
<dbReference type="Proteomes" id="UP001623660">
    <property type="component" value="Unassembled WGS sequence"/>
</dbReference>
<accession>A0ABW8ST43</accession>
<proteinExistence type="predicted"/>
<organism evidence="1 2">
    <name type="scientific">Candidatus Clostridium eludens</name>
    <dbReference type="NCBI Taxonomy" id="3381663"/>
    <lineage>
        <taxon>Bacteria</taxon>
        <taxon>Bacillati</taxon>
        <taxon>Bacillota</taxon>
        <taxon>Clostridia</taxon>
        <taxon>Eubacteriales</taxon>
        <taxon>Clostridiaceae</taxon>
        <taxon>Clostridium</taxon>
    </lineage>
</organism>
<dbReference type="EMBL" id="JBJHZX010000055">
    <property type="protein sequence ID" value="MFL0198339.1"/>
    <property type="molecule type" value="Genomic_DNA"/>
</dbReference>
<reference evidence="1 2" key="1">
    <citation type="submission" date="2024-11" db="EMBL/GenBank/DDBJ databases">
        <authorList>
            <person name="Heng Y.C."/>
            <person name="Lim A.C.H."/>
            <person name="Lee J.K.Y."/>
            <person name="Kittelmann S."/>
        </authorList>
    </citation>
    <scope>NUCLEOTIDE SEQUENCE [LARGE SCALE GENOMIC DNA]</scope>
    <source>
        <strain evidence="1 2">WILCCON 0269</strain>
    </source>
</reference>
<gene>
    <name evidence="1" type="ORF">ACJDU8_22645</name>
</gene>
<keyword evidence="2" id="KW-1185">Reference proteome</keyword>
<name>A0ABW8ST43_9CLOT</name>
<evidence type="ECO:0000313" key="1">
    <source>
        <dbReference type="EMBL" id="MFL0198339.1"/>
    </source>
</evidence>
<dbReference type="RefSeq" id="WP_406794449.1">
    <property type="nucleotide sequence ID" value="NZ_JBJHZX010000055.1"/>
</dbReference>
<evidence type="ECO:0000313" key="2">
    <source>
        <dbReference type="Proteomes" id="UP001623660"/>
    </source>
</evidence>